<organism evidence="1">
    <name type="scientific">Arundo donax</name>
    <name type="common">Giant reed</name>
    <name type="synonym">Donax arundinaceus</name>
    <dbReference type="NCBI Taxonomy" id="35708"/>
    <lineage>
        <taxon>Eukaryota</taxon>
        <taxon>Viridiplantae</taxon>
        <taxon>Streptophyta</taxon>
        <taxon>Embryophyta</taxon>
        <taxon>Tracheophyta</taxon>
        <taxon>Spermatophyta</taxon>
        <taxon>Magnoliopsida</taxon>
        <taxon>Liliopsida</taxon>
        <taxon>Poales</taxon>
        <taxon>Poaceae</taxon>
        <taxon>PACMAD clade</taxon>
        <taxon>Arundinoideae</taxon>
        <taxon>Arundineae</taxon>
        <taxon>Arundo</taxon>
    </lineage>
</organism>
<sequence>MLSQLNHEDRRKHLANMRKLQFIQPKKVALTYLTKLVVSYSIAIPSCVASCTLLSR</sequence>
<evidence type="ECO:0000313" key="1">
    <source>
        <dbReference type="EMBL" id="JAD50098.1"/>
    </source>
</evidence>
<name>A0A0A9AJV7_ARUDO</name>
<accession>A0A0A9AJV7</accession>
<reference evidence="1" key="1">
    <citation type="submission" date="2014-09" db="EMBL/GenBank/DDBJ databases">
        <authorList>
            <person name="Magalhaes I.L.F."/>
            <person name="Oliveira U."/>
            <person name="Santos F.R."/>
            <person name="Vidigal T.H.D.A."/>
            <person name="Brescovit A.D."/>
            <person name="Santos A.J."/>
        </authorList>
    </citation>
    <scope>NUCLEOTIDE SEQUENCE</scope>
    <source>
        <tissue evidence="1">Shoot tissue taken approximately 20 cm above the soil surface</tissue>
    </source>
</reference>
<dbReference type="EMBL" id="GBRH01247797">
    <property type="protein sequence ID" value="JAD50098.1"/>
    <property type="molecule type" value="Transcribed_RNA"/>
</dbReference>
<dbReference type="AlphaFoldDB" id="A0A0A9AJV7"/>
<proteinExistence type="predicted"/>
<protein>
    <submittedName>
        <fullName evidence="1">Uncharacterized protein</fullName>
    </submittedName>
</protein>
<reference evidence="1" key="2">
    <citation type="journal article" date="2015" name="Data Brief">
        <title>Shoot transcriptome of the giant reed, Arundo donax.</title>
        <authorList>
            <person name="Barrero R.A."/>
            <person name="Guerrero F.D."/>
            <person name="Moolhuijzen P."/>
            <person name="Goolsby J.A."/>
            <person name="Tidwell J."/>
            <person name="Bellgard S.E."/>
            <person name="Bellgard M.I."/>
        </authorList>
    </citation>
    <scope>NUCLEOTIDE SEQUENCE</scope>
    <source>
        <tissue evidence="1">Shoot tissue taken approximately 20 cm above the soil surface</tissue>
    </source>
</reference>